<evidence type="ECO:0000256" key="4">
    <source>
        <dbReference type="ARBA" id="ARBA00023065"/>
    </source>
</evidence>
<evidence type="ECO:0000256" key="2">
    <source>
        <dbReference type="ARBA" id="ARBA00022448"/>
    </source>
</evidence>
<dbReference type="GO" id="GO:0045259">
    <property type="term" value="C:proton-transporting ATP synthase complex"/>
    <property type="evidence" value="ECO:0007669"/>
    <property type="project" value="UniProtKB-KW"/>
</dbReference>
<dbReference type="GO" id="GO:0005886">
    <property type="term" value="C:plasma membrane"/>
    <property type="evidence" value="ECO:0007669"/>
    <property type="project" value="UniProtKB-SubCell"/>
</dbReference>
<dbReference type="GO" id="GO:0046933">
    <property type="term" value="F:proton-transporting ATP synthase activity, rotational mechanism"/>
    <property type="evidence" value="ECO:0007669"/>
    <property type="project" value="UniProtKB-UniRule"/>
</dbReference>
<keyword evidence="7" id="KW-0139">CF(1)</keyword>
<comment type="function">
    <text evidence="7">This protein is part of the stalk that links CF(0) to CF(1). It either transmits conformational changes from CF(0) to CF(1) or is implicated in proton conduction.</text>
</comment>
<accession>A0A1R1L979</accession>
<comment type="function">
    <text evidence="7">F(1)F(0) ATP synthase produces ATP from ADP in the presence of a proton or sodium gradient. F-type ATPases consist of two structural domains, F(1) containing the extramembraneous catalytic core and F(0) containing the membrane proton channel, linked together by a central stalk and a peripheral stalk. During catalysis, ATP synthesis in the catalytic domain of F(1) is coupled via a rotary mechanism of the central stalk subunits to proton translocation.</text>
</comment>
<evidence type="ECO:0000256" key="5">
    <source>
        <dbReference type="ARBA" id="ARBA00023136"/>
    </source>
</evidence>
<dbReference type="Pfam" id="PF00213">
    <property type="entry name" value="OSCP"/>
    <property type="match status" value="1"/>
</dbReference>
<dbReference type="NCBIfam" id="TIGR01145">
    <property type="entry name" value="ATP_synt_delta"/>
    <property type="match status" value="1"/>
</dbReference>
<reference evidence="8 9" key="1">
    <citation type="submission" date="2016-12" db="EMBL/GenBank/DDBJ databases">
        <title>Draft genome of Tersicoccus phoenicis 1P05MA.</title>
        <authorList>
            <person name="Nakajima Y."/>
            <person name="Yoshizawa S."/>
            <person name="Nakamura K."/>
            <person name="Ogura Y."/>
            <person name="Hayashi T."/>
            <person name="Kogure K."/>
        </authorList>
    </citation>
    <scope>NUCLEOTIDE SEQUENCE [LARGE SCALE GENOMIC DNA]</scope>
    <source>
        <strain evidence="8 9">1p05MA</strain>
    </source>
</reference>
<dbReference type="AlphaFoldDB" id="A0A1R1L979"/>
<dbReference type="InterPro" id="IPR000711">
    <property type="entry name" value="ATPase_OSCP/dsu"/>
</dbReference>
<evidence type="ECO:0000256" key="1">
    <source>
        <dbReference type="ARBA" id="ARBA00004370"/>
    </source>
</evidence>
<sequence length="270" mass="29675">MSGTSQTSAAEARRDLEPRLERASGAMAGDLFGVVDLLDSSAGLRRALTDPSREPEQKAQLMRRLLAGRVETDVEQLAVRAAGDRWSEPRDLSDTLEELATTVVAAEAENSAGKAGLDRLENDLFRFTEVIGGRHDLQRALDEPQATPDAKSRLALRLVPGVSESAKLLIDRAVRAPRGLKPVALIQRFLHQVAARQQRWIAEVVISRPLTDDQFQRLHHGLNRLYGRDLLVTVRQNPQLLGGLRVSVGDEVVDASVLSRLHDLARRLAG</sequence>
<dbReference type="STRING" id="554083.BKD30_09205"/>
<name>A0A1R1L979_9MICC</name>
<comment type="caution">
    <text evidence="8">The sequence shown here is derived from an EMBL/GenBank/DDBJ whole genome shotgun (WGS) entry which is preliminary data.</text>
</comment>
<keyword evidence="2 7" id="KW-0813">Transport</keyword>
<dbReference type="HAMAP" id="MF_01416">
    <property type="entry name" value="ATP_synth_delta_bact"/>
    <property type="match status" value="1"/>
</dbReference>
<keyword evidence="6 7" id="KW-0066">ATP synthesis</keyword>
<dbReference type="PRINTS" id="PR00125">
    <property type="entry name" value="ATPASEDELTA"/>
</dbReference>
<dbReference type="NCBIfam" id="NF009967">
    <property type="entry name" value="PRK13430.1"/>
    <property type="match status" value="1"/>
</dbReference>
<keyword evidence="9" id="KW-1185">Reference proteome</keyword>
<keyword evidence="3 7" id="KW-0375">Hydrogen ion transport</keyword>
<keyword evidence="4 7" id="KW-0406">Ion transport</keyword>
<dbReference type="OrthoDB" id="5242917at2"/>
<comment type="similarity">
    <text evidence="7">Belongs to the ATPase delta chain family.</text>
</comment>
<evidence type="ECO:0000256" key="6">
    <source>
        <dbReference type="ARBA" id="ARBA00023310"/>
    </source>
</evidence>
<keyword evidence="5 7" id="KW-0472">Membrane</keyword>
<evidence type="ECO:0000313" key="8">
    <source>
        <dbReference type="EMBL" id="OMH24085.1"/>
    </source>
</evidence>
<proteinExistence type="inferred from homology"/>
<evidence type="ECO:0000256" key="3">
    <source>
        <dbReference type="ARBA" id="ARBA00022781"/>
    </source>
</evidence>
<dbReference type="PANTHER" id="PTHR11910">
    <property type="entry name" value="ATP SYNTHASE DELTA CHAIN"/>
    <property type="match status" value="1"/>
</dbReference>
<dbReference type="EMBL" id="MRDE01000064">
    <property type="protein sequence ID" value="OMH24085.1"/>
    <property type="molecule type" value="Genomic_DNA"/>
</dbReference>
<evidence type="ECO:0000256" key="7">
    <source>
        <dbReference type="HAMAP-Rule" id="MF_01416"/>
    </source>
</evidence>
<dbReference type="RefSeq" id="WP_076704178.1">
    <property type="nucleotide sequence ID" value="NZ_MRDE01000064.1"/>
</dbReference>
<evidence type="ECO:0000313" key="9">
    <source>
        <dbReference type="Proteomes" id="UP000187085"/>
    </source>
</evidence>
<gene>
    <name evidence="7" type="primary">atpH</name>
    <name evidence="8" type="ORF">BKD30_09205</name>
</gene>
<protein>
    <recommendedName>
        <fullName evidence="7">ATP synthase subunit delta</fullName>
    </recommendedName>
    <alternativeName>
        <fullName evidence="7">ATP synthase F(1) sector subunit delta</fullName>
    </alternativeName>
    <alternativeName>
        <fullName evidence="7">F-type ATPase subunit delta</fullName>
        <shortName evidence="7">F-ATPase subunit delta</shortName>
    </alternativeName>
</protein>
<dbReference type="Proteomes" id="UP000187085">
    <property type="component" value="Unassembled WGS sequence"/>
</dbReference>
<organism evidence="8 9">
    <name type="scientific">Tersicoccus phoenicis</name>
    <dbReference type="NCBI Taxonomy" id="554083"/>
    <lineage>
        <taxon>Bacteria</taxon>
        <taxon>Bacillati</taxon>
        <taxon>Actinomycetota</taxon>
        <taxon>Actinomycetes</taxon>
        <taxon>Micrococcales</taxon>
        <taxon>Micrococcaceae</taxon>
        <taxon>Tersicoccus</taxon>
    </lineage>
</organism>
<comment type="subcellular location">
    <subcellularLocation>
        <location evidence="7">Cell membrane</location>
        <topology evidence="7">Peripheral membrane protein</topology>
    </subcellularLocation>
    <subcellularLocation>
        <location evidence="1">Membrane</location>
    </subcellularLocation>
</comment>
<keyword evidence="7" id="KW-1003">Cell membrane</keyword>